<dbReference type="RefSeq" id="XP_017773670.1">
    <property type="nucleotide sequence ID" value="XM_017918181.1"/>
</dbReference>
<keyword evidence="1" id="KW-0645">Protease</keyword>
<evidence type="ECO:0000256" key="5">
    <source>
        <dbReference type="ARBA" id="ARBA00023157"/>
    </source>
</evidence>
<dbReference type="PROSITE" id="PS51888">
    <property type="entry name" value="CLIP"/>
    <property type="match status" value="1"/>
</dbReference>
<dbReference type="SMART" id="SM00680">
    <property type="entry name" value="CLIP"/>
    <property type="match status" value="1"/>
</dbReference>
<evidence type="ECO:0000259" key="7">
    <source>
        <dbReference type="PROSITE" id="PS51888"/>
    </source>
</evidence>
<dbReference type="GeneID" id="108560569"/>
<reference evidence="9" key="1">
    <citation type="submission" date="2025-08" db="UniProtKB">
        <authorList>
            <consortium name="RefSeq"/>
        </authorList>
    </citation>
    <scope>IDENTIFICATION</scope>
    <source>
        <tissue evidence="9">Whole Larva</tissue>
    </source>
</reference>
<evidence type="ECO:0000313" key="9">
    <source>
        <dbReference type="RefSeq" id="XP_017773670.1"/>
    </source>
</evidence>
<keyword evidence="4" id="KW-0720">Serine protease</keyword>
<evidence type="ECO:0000256" key="4">
    <source>
        <dbReference type="ARBA" id="ARBA00022825"/>
    </source>
</evidence>
<keyword evidence="8" id="KW-1185">Reference proteome</keyword>
<feature type="domain" description="Clip" evidence="7">
    <location>
        <begin position="19"/>
        <end position="70"/>
    </location>
</feature>
<keyword evidence="5" id="KW-1015">Disulfide bond</keyword>
<dbReference type="InterPro" id="IPR022700">
    <property type="entry name" value="CLIP"/>
</dbReference>
<accession>A0ABM1MGH0</accession>
<feature type="chain" id="PRO_5047477095" evidence="6">
    <location>
        <begin position="18"/>
        <end position="143"/>
    </location>
</feature>
<gene>
    <name evidence="9" type="primary">LOC108560569</name>
</gene>
<keyword evidence="3" id="KW-0378">Hydrolase</keyword>
<dbReference type="Gene3D" id="3.30.1640.30">
    <property type="match status" value="1"/>
</dbReference>
<dbReference type="Pfam" id="PF12032">
    <property type="entry name" value="CLIP"/>
    <property type="match status" value="1"/>
</dbReference>
<feature type="signal peptide" evidence="6">
    <location>
        <begin position="1"/>
        <end position="17"/>
    </location>
</feature>
<evidence type="ECO:0000256" key="1">
    <source>
        <dbReference type="ARBA" id="ARBA00022670"/>
    </source>
</evidence>
<proteinExistence type="predicted"/>
<evidence type="ECO:0000256" key="6">
    <source>
        <dbReference type="SAM" id="SignalP"/>
    </source>
</evidence>
<evidence type="ECO:0000256" key="2">
    <source>
        <dbReference type="ARBA" id="ARBA00022729"/>
    </source>
</evidence>
<protein>
    <submittedName>
        <fullName evidence="9">Uncharacterized protein LOC108560569</fullName>
    </submittedName>
</protein>
<name>A0ABM1MGH0_NICVS</name>
<evidence type="ECO:0000256" key="3">
    <source>
        <dbReference type="ARBA" id="ARBA00022801"/>
    </source>
</evidence>
<dbReference type="InterPro" id="IPR038565">
    <property type="entry name" value="CLIP_sf"/>
</dbReference>
<evidence type="ECO:0000313" key="8">
    <source>
        <dbReference type="Proteomes" id="UP000695000"/>
    </source>
</evidence>
<keyword evidence="2 6" id="KW-0732">Signal</keyword>
<dbReference type="Proteomes" id="UP000695000">
    <property type="component" value="Unplaced"/>
</dbReference>
<organism evidence="8 9">
    <name type="scientific">Nicrophorus vespilloides</name>
    <name type="common">Boreal carrion beetle</name>
    <dbReference type="NCBI Taxonomy" id="110193"/>
    <lineage>
        <taxon>Eukaryota</taxon>
        <taxon>Metazoa</taxon>
        <taxon>Ecdysozoa</taxon>
        <taxon>Arthropoda</taxon>
        <taxon>Hexapoda</taxon>
        <taxon>Insecta</taxon>
        <taxon>Pterygota</taxon>
        <taxon>Neoptera</taxon>
        <taxon>Endopterygota</taxon>
        <taxon>Coleoptera</taxon>
        <taxon>Polyphaga</taxon>
        <taxon>Staphyliniformia</taxon>
        <taxon>Silphidae</taxon>
        <taxon>Nicrophorinae</taxon>
        <taxon>Nicrophorus</taxon>
    </lineage>
</organism>
<sequence length="143" mass="16205">MLVFFSVLVIAVYPILATECNGQATCVSLTDCNHYVDFLGTMQKPLKASVVHFLRSQHCGFRNGYPRVCCAPMPKGLKIFDDAKVGPSFDVVVSTAPPNAMPVPHFQRKRKKHKKFYSKSEDLLDFDLFRRRRSPNGVNVEIR</sequence>